<protein>
    <submittedName>
        <fullName evidence="2">Uncharacterized protein</fullName>
    </submittedName>
</protein>
<keyword evidence="3" id="KW-1185">Reference proteome</keyword>
<reference evidence="2 3" key="2">
    <citation type="journal article" date="2019" name="G3 (Bethesda)">
        <title>Hybrid Assembly of the Genome of the Entomopathogenic Nematode Steinernema carpocapsae Identifies the X-Chromosome.</title>
        <authorList>
            <person name="Serra L."/>
            <person name="Macchietto M."/>
            <person name="Macias-Munoz A."/>
            <person name="McGill C.J."/>
            <person name="Rodriguez I.M."/>
            <person name="Rodriguez B."/>
            <person name="Murad R."/>
            <person name="Mortazavi A."/>
        </authorList>
    </citation>
    <scope>NUCLEOTIDE SEQUENCE [LARGE SCALE GENOMIC DNA]</scope>
    <source>
        <strain evidence="2 3">ALL</strain>
    </source>
</reference>
<evidence type="ECO:0000313" key="3">
    <source>
        <dbReference type="Proteomes" id="UP000298663"/>
    </source>
</evidence>
<dbReference type="AlphaFoldDB" id="A0A4U8UJ74"/>
<dbReference type="EMBL" id="AZBU02000001">
    <property type="protein sequence ID" value="TMS32711.1"/>
    <property type="molecule type" value="Genomic_DNA"/>
</dbReference>
<dbReference type="EMBL" id="CM016762">
    <property type="protein sequence ID" value="TMS32711.1"/>
    <property type="molecule type" value="Genomic_DNA"/>
</dbReference>
<sequence length="78" mass="9112">MRFCKRRCGQERQLYAQGTEGQETIEGDQRKQARRPGSPQLVRRLGRRHPKVRQGAHVRKIAHKKQAKQKEIKVAQVV</sequence>
<feature type="compositionally biased region" description="Basic and acidic residues" evidence="1">
    <location>
        <begin position="68"/>
        <end position="78"/>
    </location>
</feature>
<evidence type="ECO:0000256" key="1">
    <source>
        <dbReference type="SAM" id="MobiDB-lite"/>
    </source>
</evidence>
<gene>
    <name evidence="2" type="ORF">L596_000518</name>
</gene>
<feature type="region of interest" description="Disordered" evidence="1">
    <location>
        <begin position="19"/>
        <end position="78"/>
    </location>
</feature>
<evidence type="ECO:0000313" key="2">
    <source>
        <dbReference type="EMBL" id="TMS32711.1"/>
    </source>
</evidence>
<name>A0A4U8UJ74_STECR</name>
<organism evidence="2 3">
    <name type="scientific">Steinernema carpocapsae</name>
    <name type="common">Entomopathogenic nematode</name>
    <dbReference type="NCBI Taxonomy" id="34508"/>
    <lineage>
        <taxon>Eukaryota</taxon>
        <taxon>Metazoa</taxon>
        <taxon>Ecdysozoa</taxon>
        <taxon>Nematoda</taxon>
        <taxon>Chromadorea</taxon>
        <taxon>Rhabditida</taxon>
        <taxon>Tylenchina</taxon>
        <taxon>Panagrolaimomorpha</taxon>
        <taxon>Strongyloidoidea</taxon>
        <taxon>Steinernematidae</taxon>
        <taxon>Steinernema</taxon>
    </lineage>
</organism>
<dbReference type="Proteomes" id="UP000298663">
    <property type="component" value="Chromosome X"/>
</dbReference>
<accession>A0A4U8UJ74</accession>
<feature type="compositionally biased region" description="Basic residues" evidence="1">
    <location>
        <begin position="44"/>
        <end position="67"/>
    </location>
</feature>
<reference evidence="2 3" key="1">
    <citation type="journal article" date="2015" name="Genome Biol.">
        <title>Comparative genomics of Steinernema reveals deeply conserved gene regulatory networks.</title>
        <authorList>
            <person name="Dillman A.R."/>
            <person name="Macchietto M."/>
            <person name="Porter C.F."/>
            <person name="Rogers A."/>
            <person name="Williams B."/>
            <person name="Antoshechkin I."/>
            <person name="Lee M.M."/>
            <person name="Goodwin Z."/>
            <person name="Lu X."/>
            <person name="Lewis E.E."/>
            <person name="Goodrich-Blair H."/>
            <person name="Stock S.P."/>
            <person name="Adams B.J."/>
            <person name="Sternberg P.W."/>
            <person name="Mortazavi A."/>
        </authorList>
    </citation>
    <scope>NUCLEOTIDE SEQUENCE [LARGE SCALE GENOMIC DNA]</scope>
    <source>
        <strain evidence="2 3">ALL</strain>
    </source>
</reference>
<comment type="caution">
    <text evidence="2">The sequence shown here is derived from an EMBL/GenBank/DDBJ whole genome shotgun (WGS) entry which is preliminary data.</text>
</comment>
<proteinExistence type="predicted"/>